<organism evidence="1 2">
    <name type="scientific">Deinococcus xianganensis</name>
    <dbReference type="NCBI Taxonomy" id="1507289"/>
    <lineage>
        <taxon>Bacteria</taxon>
        <taxon>Thermotogati</taxon>
        <taxon>Deinococcota</taxon>
        <taxon>Deinococci</taxon>
        <taxon>Deinococcales</taxon>
        <taxon>Deinococcaceae</taxon>
        <taxon>Deinococcus</taxon>
    </lineage>
</organism>
<keyword evidence="2" id="KW-1185">Reference proteome</keyword>
<dbReference type="Proteomes" id="UP000430519">
    <property type="component" value="Unassembled WGS sequence"/>
</dbReference>
<sequence length="61" mass="6713">MSRRRETVKPYFAGVVIEGVPGGGTPEQAAQLITERLVRHVARTVQAQELVLPVREEEAAD</sequence>
<protein>
    <submittedName>
        <fullName evidence="1">Uncharacterized protein</fullName>
    </submittedName>
</protein>
<gene>
    <name evidence="1" type="ORF">GLX28_03110</name>
</gene>
<reference evidence="1 2" key="1">
    <citation type="submission" date="2019-11" db="EMBL/GenBank/DDBJ databases">
        <title>Genome sequence of Deinococcus xianganensis Y35, AI-2 producing algicidal bacterium, isolated from lake water.</title>
        <authorList>
            <person name="Li Y."/>
        </authorList>
    </citation>
    <scope>NUCLEOTIDE SEQUENCE [LARGE SCALE GENOMIC DNA]</scope>
    <source>
        <strain evidence="1 2">Y35</strain>
    </source>
</reference>
<dbReference type="AlphaFoldDB" id="A0A6I4YF87"/>
<evidence type="ECO:0000313" key="1">
    <source>
        <dbReference type="EMBL" id="MXV18626.1"/>
    </source>
</evidence>
<evidence type="ECO:0000313" key="2">
    <source>
        <dbReference type="Proteomes" id="UP000430519"/>
    </source>
</evidence>
<name>A0A6I4YF87_9DEIO</name>
<proteinExistence type="predicted"/>
<dbReference type="EMBL" id="WVHK01000006">
    <property type="protein sequence ID" value="MXV18626.1"/>
    <property type="molecule type" value="Genomic_DNA"/>
</dbReference>
<dbReference type="RefSeq" id="WP_160976646.1">
    <property type="nucleotide sequence ID" value="NZ_WVHK01000006.1"/>
</dbReference>
<comment type="caution">
    <text evidence="1">The sequence shown here is derived from an EMBL/GenBank/DDBJ whole genome shotgun (WGS) entry which is preliminary data.</text>
</comment>
<accession>A0A6I4YF87</accession>